<dbReference type="AlphaFoldDB" id="A0AAU9JYW7"/>
<evidence type="ECO:0008006" key="4">
    <source>
        <dbReference type="Google" id="ProtNLM"/>
    </source>
</evidence>
<dbReference type="EMBL" id="CAJZBQ010000053">
    <property type="protein sequence ID" value="CAG9331547.1"/>
    <property type="molecule type" value="Genomic_DNA"/>
</dbReference>
<organism evidence="2 3">
    <name type="scientific">Blepharisma stoltei</name>
    <dbReference type="NCBI Taxonomy" id="1481888"/>
    <lineage>
        <taxon>Eukaryota</taxon>
        <taxon>Sar</taxon>
        <taxon>Alveolata</taxon>
        <taxon>Ciliophora</taxon>
        <taxon>Postciliodesmatophora</taxon>
        <taxon>Heterotrichea</taxon>
        <taxon>Heterotrichida</taxon>
        <taxon>Blepharismidae</taxon>
        <taxon>Blepharisma</taxon>
    </lineage>
</organism>
<protein>
    <recommendedName>
        <fullName evidence="4">EF-hand domain-containing protein</fullName>
    </recommendedName>
</protein>
<feature type="region of interest" description="Disordered" evidence="1">
    <location>
        <begin position="937"/>
        <end position="958"/>
    </location>
</feature>
<evidence type="ECO:0000256" key="1">
    <source>
        <dbReference type="SAM" id="MobiDB-lite"/>
    </source>
</evidence>
<dbReference type="Proteomes" id="UP001162131">
    <property type="component" value="Unassembled WGS sequence"/>
</dbReference>
<dbReference type="PROSITE" id="PS00018">
    <property type="entry name" value="EF_HAND_1"/>
    <property type="match status" value="1"/>
</dbReference>
<feature type="compositionally biased region" description="Basic and acidic residues" evidence="1">
    <location>
        <begin position="42"/>
        <end position="73"/>
    </location>
</feature>
<gene>
    <name evidence="2" type="ORF">BSTOLATCC_MIC53614</name>
</gene>
<keyword evidence="3" id="KW-1185">Reference proteome</keyword>
<reference evidence="2" key="1">
    <citation type="submission" date="2021-09" db="EMBL/GenBank/DDBJ databases">
        <authorList>
            <consortium name="AG Swart"/>
            <person name="Singh M."/>
            <person name="Singh A."/>
            <person name="Seah K."/>
            <person name="Emmerich C."/>
        </authorList>
    </citation>
    <scope>NUCLEOTIDE SEQUENCE</scope>
    <source>
        <strain evidence="2">ATCC30299</strain>
    </source>
</reference>
<feature type="compositionally biased region" description="Basic and acidic residues" evidence="1">
    <location>
        <begin position="949"/>
        <end position="958"/>
    </location>
</feature>
<feature type="compositionally biased region" description="Basic and acidic residues" evidence="1">
    <location>
        <begin position="114"/>
        <end position="123"/>
    </location>
</feature>
<evidence type="ECO:0000313" key="3">
    <source>
        <dbReference type="Proteomes" id="UP001162131"/>
    </source>
</evidence>
<comment type="caution">
    <text evidence="2">The sequence shown here is derived from an EMBL/GenBank/DDBJ whole genome shotgun (WGS) entry which is preliminary data.</text>
</comment>
<feature type="compositionally biased region" description="Basic and acidic residues" evidence="1">
    <location>
        <begin position="698"/>
        <end position="714"/>
    </location>
</feature>
<feature type="compositionally biased region" description="Basic and acidic residues" evidence="1">
    <location>
        <begin position="874"/>
        <end position="885"/>
    </location>
</feature>
<feature type="region of interest" description="Disordered" evidence="1">
    <location>
        <begin position="698"/>
        <end position="721"/>
    </location>
</feature>
<feature type="region of interest" description="Disordered" evidence="1">
    <location>
        <begin position="16"/>
        <end position="127"/>
    </location>
</feature>
<proteinExistence type="predicted"/>
<feature type="region of interest" description="Disordered" evidence="1">
    <location>
        <begin position="851"/>
        <end position="885"/>
    </location>
</feature>
<dbReference type="InterPro" id="IPR018247">
    <property type="entry name" value="EF_Hand_1_Ca_BS"/>
</dbReference>
<name>A0AAU9JYW7_9CILI</name>
<feature type="compositionally biased region" description="Acidic residues" evidence="1">
    <location>
        <begin position="864"/>
        <end position="873"/>
    </location>
</feature>
<sequence length="967" mass="111496">MMDVKYKIEIKGIDEDENIISTEKIRGESPSVVDIEAEEQEEKSQKSEKSQDSKSQKSEKSEGSKSQKSEKSQKSNKLSSHASKPPDIELNNSQDLGEAAQGPENPEQPSNLEENSKQDEPKPQRKIYNACNLNNSNIYEEDKSRLEEAIKAIESTKDTVMEVLNLFREEDSKLYNKLISKGVKGKHLKFLLSELYLRVNSFPESALIFLLNSYDEAGLARLFLSFYLEFDASNDRKMQEDELEQCIEFLGLKDYIGKEKMIAALKIIGIDASNKLSFLQEGSAAQKILNDETRSHLFQILKVKKEKPAEDAPQSIMNIGKALLFLGNNTSDDYVDFPKFLPYLIACFLEVEIKSFFKKQNMFRIHLGFPYKVLDNGKVKFDPNGQVGGLYRTFISYLRGEADINKEVLTYRIVSKALIAYRSEGYCESITLEGLERILKKVRNMMDVDLISGLEKKKFTMKQILPFLAAQFATESTWNTVQVKNTIEKYDHLVHWEGGGNICKIKKSKIHKLLAKEISPDSKVPIDVLTLALNKVLKKLIPTLNSSASYHIVKQLSKIDGIYDKPSKLFSMKNIFEDEDIYARLHDYTMNTKLDVFLVNVQHKDELNLYKLSRNLDKAEEKFQLICDGKYRFGAELINAILDKGLNKVEEDSEKQKDVQRRFMVEKALRFLFDRPDDYKSQKTEEKEVTKDLEKNKKISKIHEEDSSKNKAKELQNANERQMKLQAQSNKIDRLISEVENIKLARALNTRESSAFPNSKEVNPLVLLNMIDGANSDSKDLKKLKEYLKENEDQLTYQDVAKFLTIERLKKTKSKNAQKHNLIINSQSRYLINQNNIDEYYDNYEDLSETEEITSEITTKEESKTEEDEESDSKDESVVEEKKEKKVRNIRDNDFKIKYVMGSLYDEEKVKNMKLKPSPKDAEFKLKPTPLFEKLREQNRSVFSSDPGQPKKESKIEKSRGCECILF</sequence>
<accession>A0AAU9JYW7</accession>
<evidence type="ECO:0000313" key="2">
    <source>
        <dbReference type="EMBL" id="CAG9331547.1"/>
    </source>
</evidence>